<feature type="signal peptide" evidence="14">
    <location>
        <begin position="1"/>
        <end position="23"/>
    </location>
</feature>
<comment type="subcellular location">
    <subcellularLocation>
        <location evidence="1">Cell membrane</location>
        <topology evidence="1">Single-pass type I membrane protein</topology>
    </subcellularLocation>
</comment>
<keyword evidence="3" id="KW-1003">Cell membrane</keyword>
<evidence type="ECO:0000256" key="6">
    <source>
        <dbReference type="ARBA" id="ARBA00022729"/>
    </source>
</evidence>
<proteinExistence type="inferred from homology"/>
<evidence type="ECO:0000256" key="11">
    <source>
        <dbReference type="ARBA" id="ARBA00023180"/>
    </source>
</evidence>
<evidence type="ECO:0000256" key="9">
    <source>
        <dbReference type="ARBA" id="ARBA00023136"/>
    </source>
</evidence>
<dbReference type="Pfam" id="PF07714">
    <property type="entry name" value="PK_Tyr_Ser-Thr"/>
    <property type="match status" value="1"/>
</dbReference>
<evidence type="ECO:0000256" key="8">
    <source>
        <dbReference type="ARBA" id="ARBA00022989"/>
    </source>
</evidence>
<dbReference type="PROSITE" id="PS51450">
    <property type="entry name" value="LRR"/>
    <property type="match status" value="1"/>
</dbReference>
<dbReference type="Gene3D" id="3.80.10.10">
    <property type="entry name" value="Ribonuclease Inhibitor"/>
    <property type="match status" value="2"/>
</dbReference>
<dbReference type="PROSITE" id="PS50011">
    <property type="entry name" value="PROTEIN_KINASE_DOM"/>
    <property type="match status" value="1"/>
</dbReference>
<dbReference type="InterPro" id="IPR032675">
    <property type="entry name" value="LRR_dom_sf"/>
</dbReference>
<evidence type="ECO:0000256" key="13">
    <source>
        <dbReference type="SAM" id="Phobius"/>
    </source>
</evidence>
<keyword evidence="10" id="KW-0675">Receptor</keyword>
<dbReference type="InterPro" id="IPR000719">
    <property type="entry name" value="Prot_kinase_dom"/>
</dbReference>
<evidence type="ECO:0000256" key="1">
    <source>
        <dbReference type="ARBA" id="ARBA00004251"/>
    </source>
</evidence>
<dbReference type="InterPro" id="IPR055414">
    <property type="entry name" value="LRR_R13L4/SHOC2-like"/>
</dbReference>
<evidence type="ECO:0000256" key="2">
    <source>
        <dbReference type="ARBA" id="ARBA00009592"/>
    </source>
</evidence>
<dbReference type="PANTHER" id="PTHR48052:SF29">
    <property type="entry name" value="PROTEIN KINASE DOMAIN-CONTAINING PROTEIN"/>
    <property type="match status" value="1"/>
</dbReference>
<feature type="compositionally biased region" description="Low complexity" evidence="12">
    <location>
        <begin position="767"/>
        <end position="781"/>
    </location>
</feature>
<evidence type="ECO:0000313" key="17">
    <source>
        <dbReference type="RefSeq" id="XP_056686952.1"/>
    </source>
</evidence>
<dbReference type="Gene3D" id="3.30.200.20">
    <property type="entry name" value="Phosphorylase Kinase, domain 1"/>
    <property type="match status" value="1"/>
</dbReference>
<protein>
    <submittedName>
        <fullName evidence="17">Probable inactive leucine-rich repeat receptor-like protein kinase At3g03770 isoform X1</fullName>
    </submittedName>
</protein>
<evidence type="ECO:0000256" key="5">
    <source>
        <dbReference type="ARBA" id="ARBA00022692"/>
    </source>
</evidence>
<dbReference type="PANTHER" id="PTHR48052">
    <property type="entry name" value="UNNAMED PRODUCT"/>
    <property type="match status" value="1"/>
</dbReference>
<keyword evidence="9 13" id="KW-0472">Membrane</keyword>
<feature type="domain" description="Protein kinase" evidence="15">
    <location>
        <begin position="481"/>
        <end position="754"/>
    </location>
</feature>
<keyword evidence="16" id="KW-1185">Reference proteome</keyword>
<dbReference type="InterPro" id="IPR001611">
    <property type="entry name" value="Leu-rich_rpt"/>
</dbReference>
<reference evidence="17" key="2">
    <citation type="submission" date="2025-08" db="UniProtKB">
        <authorList>
            <consortium name="RefSeq"/>
        </authorList>
    </citation>
    <scope>IDENTIFICATION</scope>
    <source>
        <tissue evidence="17">Leaf</tissue>
    </source>
</reference>
<keyword evidence="11" id="KW-0325">Glycoprotein</keyword>
<sequence length="793" mass="87567">MAKGFKQSLILLLLLISIRISLSVKLQSSQVEALLRIQSLLNFPSVLSNWSKKTKFCNLYPSPSVTVVCYGNNLTQLHISGDNKGAPKLPHNFSIDSLVTTLANLPSLKVLTLVSLGLWGSLPGKIEDLSSLEMLNISSNFLDGKIPEEISSLTNLQGIVLDDNMFSGEIPDILGSFPALNALSLRNNSFDGSLPKSLGKLSGLRVLTLANNKFSGEIPDLRGLKNLEKLNLENNSLGPDFPQLENKLVILILRNNKFRSGIPAEIESYYQLKNLDISSNKFMGPFPTSLLSLPSINHLNIAGNKLTGTLSRKVSCNYALKFVDLSSNLLTGDLPDCLESKSKNQIVRYKGNCLNMAGDGSQHEYSFCRNEALAAGIVTSSKKHEQTKKAILASCIVGGISVLAVLIFLVLWLFRRVYAKKKLHAKTPRVISEKAATNYTSSKLLTDAKGYISQTMKLGALGIPAYRTFSLEELEIATNKFASTAFMGEGSQGQMYRGQLIDGSLVAIRCLKLKENHPIKHLMPHVELIANLRHRHLVSAIGHCFEYYLEDSTVSSLFLVFEYVPNGTLRSWISAGRARRKLTWSQRIAASIGIAKGIEFLHTGITPGIFSNNLRITDVLVDQNLSAKISSYNLPLLAENMGMVTHGASTRSKEAHTRIEHEDKMDIYDFGVILLEMIMGIQIKTRSELNAVRNQVQASLEADEATRRSTVAEEIRNTYSDESLKTMMEICTRCLLKDPSLRPSIEDIMWNLQFASQVQEAWQGGESRCSSSSTRGSSPASPLELPKLRFTIH</sequence>
<keyword evidence="8 13" id="KW-1133">Transmembrane helix</keyword>
<dbReference type="SUPFAM" id="SSF56112">
    <property type="entry name" value="Protein kinase-like (PK-like)"/>
    <property type="match status" value="1"/>
</dbReference>
<keyword evidence="5 13" id="KW-0812">Transmembrane</keyword>
<organism evidence="16 17">
    <name type="scientific">Spinacia oleracea</name>
    <name type="common">Spinach</name>
    <dbReference type="NCBI Taxonomy" id="3562"/>
    <lineage>
        <taxon>Eukaryota</taxon>
        <taxon>Viridiplantae</taxon>
        <taxon>Streptophyta</taxon>
        <taxon>Embryophyta</taxon>
        <taxon>Tracheophyta</taxon>
        <taxon>Spermatophyta</taxon>
        <taxon>Magnoliopsida</taxon>
        <taxon>eudicotyledons</taxon>
        <taxon>Gunneridae</taxon>
        <taxon>Pentapetalae</taxon>
        <taxon>Caryophyllales</taxon>
        <taxon>Chenopodiaceae</taxon>
        <taxon>Chenopodioideae</taxon>
        <taxon>Anserineae</taxon>
        <taxon>Spinacia</taxon>
    </lineage>
</organism>
<dbReference type="GeneID" id="110802775"/>
<dbReference type="InterPro" id="IPR011009">
    <property type="entry name" value="Kinase-like_dom_sf"/>
</dbReference>
<dbReference type="RefSeq" id="XP_056686952.1">
    <property type="nucleotide sequence ID" value="XM_056830974.1"/>
</dbReference>
<gene>
    <name evidence="17" type="primary">LOC110802775</name>
</gene>
<dbReference type="InterPro" id="IPR001245">
    <property type="entry name" value="Ser-Thr/Tyr_kinase_cat_dom"/>
</dbReference>
<evidence type="ECO:0000256" key="7">
    <source>
        <dbReference type="ARBA" id="ARBA00022737"/>
    </source>
</evidence>
<evidence type="ECO:0000256" key="3">
    <source>
        <dbReference type="ARBA" id="ARBA00022475"/>
    </source>
</evidence>
<accession>A0ABM3QUB5</accession>
<dbReference type="Pfam" id="PF23598">
    <property type="entry name" value="LRR_14"/>
    <property type="match status" value="1"/>
</dbReference>
<name>A0ABM3QUB5_SPIOL</name>
<keyword evidence="7" id="KW-0677">Repeat</keyword>
<evidence type="ECO:0000313" key="16">
    <source>
        <dbReference type="Proteomes" id="UP000813463"/>
    </source>
</evidence>
<keyword evidence="6 14" id="KW-0732">Signal</keyword>
<feature type="transmembrane region" description="Helical" evidence="13">
    <location>
        <begin position="390"/>
        <end position="414"/>
    </location>
</feature>
<dbReference type="SUPFAM" id="SSF52058">
    <property type="entry name" value="L domain-like"/>
    <property type="match status" value="1"/>
</dbReference>
<reference evidence="16" key="1">
    <citation type="journal article" date="2021" name="Nat. Commun.">
        <title>Genomic analyses provide insights into spinach domestication and the genetic basis of agronomic traits.</title>
        <authorList>
            <person name="Cai X."/>
            <person name="Sun X."/>
            <person name="Xu C."/>
            <person name="Sun H."/>
            <person name="Wang X."/>
            <person name="Ge C."/>
            <person name="Zhang Z."/>
            <person name="Wang Q."/>
            <person name="Fei Z."/>
            <person name="Jiao C."/>
            <person name="Wang Q."/>
        </authorList>
    </citation>
    <scope>NUCLEOTIDE SEQUENCE [LARGE SCALE GENOMIC DNA]</scope>
    <source>
        <strain evidence="16">cv. Varoflay</strain>
    </source>
</reference>
<evidence type="ECO:0000256" key="10">
    <source>
        <dbReference type="ARBA" id="ARBA00023170"/>
    </source>
</evidence>
<dbReference type="Proteomes" id="UP000813463">
    <property type="component" value="Chromosome 6"/>
</dbReference>
<dbReference type="Gene3D" id="1.10.510.10">
    <property type="entry name" value="Transferase(Phosphotransferase) domain 1"/>
    <property type="match status" value="1"/>
</dbReference>
<evidence type="ECO:0000256" key="12">
    <source>
        <dbReference type="SAM" id="MobiDB-lite"/>
    </source>
</evidence>
<comment type="similarity">
    <text evidence="2">Belongs to the RLP family.</text>
</comment>
<feature type="region of interest" description="Disordered" evidence="12">
    <location>
        <begin position="765"/>
        <end position="785"/>
    </location>
</feature>
<keyword evidence="4" id="KW-0433">Leucine-rich repeat</keyword>
<evidence type="ECO:0000256" key="14">
    <source>
        <dbReference type="SAM" id="SignalP"/>
    </source>
</evidence>
<evidence type="ECO:0000259" key="15">
    <source>
        <dbReference type="PROSITE" id="PS50011"/>
    </source>
</evidence>
<feature type="chain" id="PRO_5046293454" evidence="14">
    <location>
        <begin position="24"/>
        <end position="793"/>
    </location>
</feature>
<evidence type="ECO:0000256" key="4">
    <source>
        <dbReference type="ARBA" id="ARBA00022614"/>
    </source>
</evidence>